<accession>A0A7J5D2Y8</accession>
<gene>
    <name evidence="1" type="ORF">F8144_40680</name>
</gene>
<name>A0A7J5D2Y8_9ACTN</name>
<dbReference type="AlphaFoldDB" id="A0A7J5D2Y8"/>
<dbReference type="Pfam" id="PF01263">
    <property type="entry name" value="Aldose_epim"/>
    <property type="match status" value="1"/>
</dbReference>
<dbReference type="InterPro" id="IPR011013">
    <property type="entry name" value="Gal_mutarotase_sf_dom"/>
</dbReference>
<dbReference type="InterPro" id="IPR008183">
    <property type="entry name" value="Aldose_1/G6P_1-epimerase"/>
</dbReference>
<dbReference type="GO" id="GO:0033499">
    <property type="term" value="P:galactose catabolic process via UDP-galactose, Leloir pathway"/>
    <property type="evidence" value="ECO:0007669"/>
    <property type="project" value="TreeGrafter"/>
</dbReference>
<dbReference type="PANTHER" id="PTHR10091:SF0">
    <property type="entry name" value="GALACTOSE MUTAROTASE"/>
    <property type="match status" value="1"/>
</dbReference>
<protein>
    <submittedName>
        <fullName evidence="1">Aldose 1-epimerase family protein</fullName>
    </submittedName>
</protein>
<evidence type="ECO:0000313" key="2">
    <source>
        <dbReference type="Proteomes" id="UP000442990"/>
    </source>
</evidence>
<proteinExistence type="predicted"/>
<dbReference type="GO" id="GO:0006006">
    <property type="term" value="P:glucose metabolic process"/>
    <property type="evidence" value="ECO:0007669"/>
    <property type="project" value="TreeGrafter"/>
</dbReference>
<sequence length="333" mass="36413">MACRGVTTSRFGRVSLAPTWNGSHPRRVHGSQTGRQLTLRHGDHTAVVVELGAALRSYAFGGREVLHGFGPDDPVTGGHGQVLVPWPNRVGAGRYRWRGEDLQLPLTEPEHGNAIHGLLRWTTWQVVESGTGHAVLETGLWPQPGYPFHLRVRARYAVDDTGLEVALTAWNEGEKAAPYGVGQHPYFTVGTNTVDDASLTVPARTWLRTDERGLPVAEEPVTGTPYDFREPRAIGATRLDTPFGSLVRDARGRAVVRLAHPSGEHGADVWLGEGTEYLQLYTGDTLPEPERRRAVAIEPMSCPPNAFADGVSVVALEPGEQHTMRWGVTPWRG</sequence>
<dbReference type="Gene3D" id="2.70.98.10">
    <property type="match status" value="1"/>
</dbReference>
<keyword evidence="2" id="KW-1185">Reference proteome</keyword>
<organism evidence="1 2">
    <name type="scientific">Streptomyces triticiradicis</name>
    <dbReference type="NCBI Taxonomy" id="2651189"/>
    <lineage>
        <taxon>Bacteria</taxon>
        <taxon>Bacillati</taxon>
        <taxon>Actinomycetota</taxon>
        <taxon>Actinomycetes</taxon>
        <taxon>Kitasatosporales</taxon>
        <taxon>Streptomycetaceae</taxon>
        <taxon>Streptomyces</taxon>
    </lineage>
</organism>
<dbReference type="InterPro" id="IPR037480">
    <property type="entry name" value="YihR-like"/>
</dbReference>
<dbReference type="GO" id="GO:0030246">
    <property type="term" value="F:carbohydrate binding"/>
    <property type="evidence" value="ECO:0007669"/>
    <property type="project" value="InterPro"/>
</dbReference>
<dbReference type="EMBL" id="WBKG01000056">
    <property type="protein sequence ID" value="KAB1977972.1"/>
    <property type="molecule type" value="Genomic_DNA"/>
</dbReference>
<dbReference type="CDD" id="cd09022">
    <property type="entry name" value="Aldose_epim_Ec_YihR"/>
    <property type="match status" value="1"/>
</dbReference>
<dbReference type="InterPro" id="IPR014718">
    <property type="entry name" value="GH-type_carb-bd"/>
</dbReference>
<dbReference type="GO" id="GO:0004034">
    <property type="term" value="F:aldose 1-epimerase activity"/>
    <property type="evidence" value="ECO:0007669"/>
    <property type="project" value="TreeGrafter"/>
</dbReference>
<evidence type="ECO:0000313" key="1">
    <source>
        <dbReference type="EMBL" id="KAB1977972.1"/>
    </source>
</evidence>
<comment type="caution">
    <text evidence="1">The sequence shown here is derived from an EMBL/GenBank/DDBJ whole genome shotgun (WGS) entry which is preliminary data.</text>
</comment>
<dbReference type="SUPFAM" id="SSF74650">
    <property type="entry name" value="Galactose mutarotase-like"/>
    <property type="match status" value="1"/>
</dbReference>
<reference evidence="1 2" key="1">
    <citation type="submission" date="2019-09" db="EMBL/GenBank/DDBJ databases">
        <title>Isolation and identification of active actinomycetes.</title>
        <authorList>
            <person name="Yu Z."/>
            <person name="Han C."/>
            <person name="Yu B."/>
        </authorList>
    </citation>
    <scope>NUCLEOTIDE SEQUENCE [LARGE SCALE GENOMIC DNA]</scope>
    <source>
        <strain evidence="1 2">NEAU-H2</strain>
    </source>
</reference>
<dbReference type="Proteomes" id="UP000442990">
    <property type="component" value="Unassembled WGS sequence"/>
</dbReference>
<dbReference type="PANTHER" id="PTHR10091">
    <property type="entry name" value="ALDOSE-1-EPIMERASE"/>
    <property type="match status" value="1"/>
</dbReference>